<dbReference type="GO" id="GO:0016874">
    <property type="term" value="F:ligase activity"/>
    <property type="evidence" value="ECO:0007669"/>
    <property type="project" value="UniProtKB-KW"/>
</dbReference>
<accession>A0A8T3VPC0</accession>
<keyword evidence="5" id="KW-0812">Transmembrane</keyword>
<evidence type="ECO:0000256" key="4">
    <source>
        <dbReference type="PROSITE-ProRule" id="PRU00409"/>
    </source>
</evidence>
<keyword evidence="1" id="KW-0436">Ligase</keyword>
<sequence length="608" mass="69130">MDFNILIMRIKTFKLKNNASVVLFFEKLFFFILLDIINLKVILMRNVVVVEAGSTGANFVRDIIHRNLNPIVLDLNEGNYGDGSIFKELVHSCLETIDEDFEMVYEKETYEETLEMIREYDPLLVLPGSEGGVRMASKLANDLGLLCNPIENLDAMTLKDKMQEKMKEAGLRHIRGRVVESVEDAIEYYDEEGLSEVVVKPTFSAGSVGVRICLNKEEMVNSLNQLFDEVGIYGSKVNKFVVQERIKGEEYFVNTVSCNGDHRVTLIWKYSKVKTEEGGNVYDSIDTVNELGLGEAEIVEYAYDVADALGIKYGPVHGEYMVDEKGPVLIEVNCRPSGGNMDAEYLDRISGQHETDSILDAYLNPKNFYYERDKGYRLYAHGSLKVFIVPKDIVPESSPMKHISNKLKSHYKTVQGDVDGRNLFVKTQDFETTGGTVYLVHEDGYVLQKDIDFLRSVERYAFNLVLNDESNRKTVVDENESYEDVKSTLERVNAYGSTLLVTDQIFDDVDVLQVSPDNLEDIYGEFNCVFVNLNKSIVENKSDRTAYIFLKAIEKVKVGGLIFIPKSTYQYIYNGRITTEALIRVLDLKIELPLHNFKNMIIASKQNN</sequence>
<dbReference type="EMBL" id="SUTG01000021">
    <property type="protein sequence ID" value="MBE6512567.1"/>
    <property type="molecule type" value="Genomic_DNA"/>
</dbReference>
<dbReference type="PROSITE" id="PS50975">
    <property type="entry name" value="ATP_GRASP"/>
    <property type="match status" value="1"/>
</dbReference>
<dbReference type="PANTHER" id="PTHR43585">
    <property type="entry name" value="FUMIPYRROLE BIOSYNTHESIS PROTEIN C"/>
    <property type="match status" value="1"/>
</dbReference>
<evidence type="ECO:0000313" key="8">
    <source>
        <dbReference type="Proteomes" id="UP000732619"/>
    </source>
</evidence>
<dbReference type="Pfam" id="PF13535">
    <property type="entry name" value="ATP-grasp_4"/>
    <property type="match status" value="1"/>
</dbReference>
<reference evidence="7" key="1">
    <citation type="submission" date="2019-04" db="EMBL/GenBank/DDBJ databases">
        <title>Evolution of Biomass-Degrading Anaerobic Consortia Revealed by Metagenomics.</title>
        <authorList>
            <person name="Peng X."/>
        </authorList>
    </citation>
    <scope>NUCLEOTIDE SEQUENCE</scope>
    <source>
        <strain evidence="7">SIG14</strain>
    </source>
</reference>
<evidence type="ECO:0000256" key="2">
    <source>
        <dbReference type="ARBA" id="ARBA00022741"/>
    </source>
</evidence>
<evidence type="ECO:0000256" key="3">
    <source>
        <dbReference type="ARBA" id="ARBA00022840"/>
    </source>
</evidence>
<proteinExistence type="predicted"/>
<comment type="caution">
    <text evidence="7">The sequence shown here is derived from an EMBL/GenBank/DDBJ whole genome shotgun (WGS) entry which is preliminary data.</text>
</comment>
<dbReference type="SUPFAM" id="SSF56059">
    <property type="entry name" value="Glutathione synthetase ATP-binding domain-like"/>
    <property type="match status" value="1"/>
</dbReference>
<dbReference type="GO" id="GO:0005524">
    <property type="term" value="F:ATP binding"/>
    <property type="evidence" value="ECO:0007669"/>
    <property type="project" value="UniProtKB-UniRule"/>
</dbReference>
<evidence type="ECO:0000256" key="5">
    <source>
        <dbReference type="SAM" id="Phobius"/>
    </source>
</evidence>
<feature type="transmembrane region" description="Helical" evidence="5">
    <location>
        <begin position="21"/>
        <end position="43"/>
    </location>
</feature>
<keyword evidence="3 4" id="KW-0067">ATP-binding</keyword>
<feature type="domain" description="ATP-grasp" evidence="6">
    <location>
        <begin position="163"/>
        <end position="363"/>
    </location>
</feature>
<dbReference type="Proteomes" id="UP000732619">
    <property type="component" value="Unassembled WGS sequence"/>
</dbReference>
<dbReference type="GO" id="GO:0046872">
    <property type="term" value="F:metal ion binding"/>
    <property type="evidence" value="ECO:0007669"/>
    <property type="project" value="InterPro"/>
</dbReference>
<evidence type="ECO:0000313" key="7">
    <source>
        <dbReference type="EMBL" id="MBE6512567.1"/>
    </source>
</evidence>
<dbReference type="InterPro" id="IPR011761">
    <property type="entry name" value="ATP-grasp"/>
</dbReference>
<organism evidence="7 8">
    <name type="scientific">Methanobrevibacter olleyae</name>
    <dbReference type="NCBI Taxonomy" id="294671"/>
    <lineage>
        <taxon>Archaea</taxon>
        <taxon>Methanobacteriati</taxon>
        <taxon>Methanobacteriota</taxon>
        <taxon>Methanomada group</taxon>
        <taxon>Methanobacteria</taxon>
        <taxon>Methanobacteriales</taxon>
        <taxon>Methanobacteriaceae</taxon>
        <taxon>Methanobrevibacter</taxon>
    </lineage>
</organism>
<keyword evidence="5" id="KW-0472">Membrane</keyword>
<gene>
    <name evidence="7" type="ORF">E7Z75_05450</name>
</gene>
<dbReference type="AlphaFoldDB" id="A0A8T3VPC0"/>
<keyword evidence="5" id="KW-1133">Transmembrane helix</keyword>
<dbReference type="PANTHER" id="PTHR43585:SF2">
    <property type="entry name" value="ATP-GRASP ENZYME FSQD"/>
    <property type="match status" value="1"/>
</dbReference>
<protein>
    <submittedName>
        <fullName evidence="7">ATP-grasp domain-containing protein</fullName>
    </submittedName>
</protein>
<name>A0A8T3VPC0_METOL</name>
<keyword evidence="2 4" id="KW-0547">Nucleotide-binding</keyword>
<dbReference type="InterPro" id="IPR052032">
    <property type="entry name" value="ATP-dep_AA_Ligase"/>
</dbReference>
<evidence type="ECO:0000256" key="1">
    <source>
        <dbReference type="ARBA" id="ARBA00022598"/>
    </source>
</evidence>
<dbReference type="SMART" id="SM01209">
    <property type="entry name" value="GARS_A"/>
    <property type="match status" value="1"/>
</dbReference>
<evidence type="ECO:0000259" key="6">
    <source>
        <dbReference type="PROSITE" id="PS50975"/>
    </source>
</evidence>
<dbReference type="Gene3D" id="3.30.470.20">
    <property type="entry name" value="ATP-grasp fold, B domain"/>
    <property type="match status" value="1"/>
</dbReference>